<dbReference type="RefSeq" id="WP_190314212.1">
    <property type="nucleotide sequence ID" value="NZ_JACNYL010000003.1"/>
</dbReference>
<comment type="caution">
    <text evidence="3">The sequence shown here is derived from an EMBL/GenBank/DDBJ whole genome shotgun (WGS) entry which is preliminary data.</text>
</comment>
<protein>
    <submittedName>
        <fullName evidence="3">Glycosyltransferase family 4 protein</fullName>
    </submittedName>
</protein>
<evidence type="ECO:0000313" key="3">
    <source>
        <dbReference type="EMBL" id="MBD1422494.1"/>
    </source>
</evidence>
<dbReference type="PANTHER" id="PTHR46401">
    <property type="entry name" value="GLYCOSYLTRANSFERASE WBBK-RELATED"/>
    <property type="match status" value="1"/>
</dbReference>
<dbReference type="CDD" id="cd03809">
    <property type="entry name" value="GT4_MtfB-like"/>
    <property type="match status" value="1"/>
</dbReference>
<evidence type="ECO:0000259" key="2">
    <source>
        <dbReference type="Pfam" id="PF00534"/>
    </source>
</evidence>
<proteinExistence type="predicted"/>
<organism evidence="3 4">
    <name type="scientific">Sphingobacterium chuzhouense</name>
    <dbReference type="NCBI Taxonomy" id="1742264"/>
    <lineage>
        <taxon>Bacteria</taxon>
        <taxon>Pseudomonadati</taxon>
        <taxon>Bacteroidota</taxon>
        <taxon>Sphingobacteriia</taxon>
        <taxon>Sphingobacteriales</taxon>
        <taxon>Sphingobacteriaceae</taxon>
        <taxon>Sphingobacterium</taxon>
    </lineage>
</organism>
<keyword evidence="4" id="KW-1185">Reference proteome</keyword>
<dbReference type="EMBL" id="JACNYL010000003">
    <property type="protein sequence ID" value="MBD1422494.1"/>
    <property type="molecule type" value="Genomic_DNA"/>
</dbReference>
<accession>A0ABR7XU40</accession>
<dbReference type="Pfam" id="PF00534">
    <property type="entry name" value="Glycos_transf_1"/>
    <property type="match status" value="1"/>
</dbReference>
<evidence type="ECO:0000313" key="4">
    <source>
        <dbReference type="Proteomes" id="UP000651112"/>
    </source>
</evidence>
<keyword evidence="1" id="KW-0808">Transferase</keyword>
<dbReference type="Proteomes" id="UP000651112">
    <property type="component" value="Unassembled WGS sequence"/>
</dbReference>
<evidence type="ECO:0000256" key="1">
    <source>
        <dbReference type="ARBA" id="ARBA00022679"/>
    </source>
</evidence>
<dbReference type="PANTHER" id="PTHR46401:SF2">
    <property type="entry name" value="GLYCOSYLTRANSFERASE WBBK-RELATED"/>
    <property type="match status" value="1"/>
</dbReference>
<gene>
    <name evidence="3" type="ORF">H8B21_13035</name>
</gene>
<feature type="domain" description="Glycosyl transferase family 1" evidence="2">
    <location>
        <begin position="195"/>
        <end position="343"/>
    </location>
</feature>
<dbReference type="SUPFAM" id="SSF53756">
    <property type="entry name" value="UDP-Glycosyltransferase/glycogen phosphorylase"/>
    <property type="match status" value="1"/>
</dbReference>
<dbReference type="InterPro" id="IPR001296">
    <property type="entry name" value="Glyco_trans_1"/>
</dbReference>
<sequence length="381" mass="44206">MKTIVISAVNIVEAGPLTILRDCLSGLSQWVADREGEFRVIAIVYKKELADYPHIEYIETQWPKKRWINRLWYEYVSLKRISKTIGSVDLWFSLHDTTPNVVAERQAVYCHNALFSYRWKLHDLFFAPNMAIIAMLTKFIYRRNIHRNRYVVVQQEWFRKAMNKMFAIDRSKIVVAPPIRPKASMYTQGKAGCRNKAISFIYAASPNPHKNFEVICRAVDILENHYHIKDFKVYITVRGNENKYARWLHKKWGGLNSIRFVGFLSKDDLQNYYDTCTGLIYSSRVESWGLPISEFAVYNKYMLLADMPYAHETAGASGYTAFFDPDNPVALAKLMAQLIKGESQAFKPIPSTVIAEPLANNWSDVFCMLLKESMNRKHNEV</sequence>
<reference evidence="3 4" key="1">
    <citation type="submission" date="2020-08" db="EMBL/GenBank/DDBJ databases">
        <title>Sphingobacterium sp. DN00404 isolated from aquaculture water.</title>
        <authorList>
            <person name="Zhang M."/>
        </authorList>
    </citation>
    <scope>NUCLEOTIDE SEQUENCE [LARGE SCALE GENOMIC DNA]</scope>
    <source>
        <strain evidence="3 4">KCTC 42746</strain>
    </source>
</reference>
<name>A0ABR7XU40_9SPHI</name>
<dbReference type="Gene3D" id="3.40.50.2000">
    <property type="entry name" value="Glycogen Phosphorylase B"/>
    <property type="match status" value="1"/>
</dbReference>